<dbReference type="GO" id="GO:0004674">
    <property type="term" value="F:protein serine/threonine kinase activity"/>
    <property type="evidence" value="ECO:0007669"/>
    <property type="project" value="UniProtKB-KW"/>
</dbReference>
<dbReference type="InterPro" id="IPR000719">
    <property type="entry name" value="Prot_kinase_dom"/>
</dbReference>
<dbReference type="Gene3D" id="3.30.200.20">
    <property type="entry name" value="Phosphorylase Kinase, domain 1"/>
    <property type="match status" value="1"/>
</dbReference>
<evidence type="ECO:0000256" key="6">
    <source>
        <dbReference type="ARBA" id="ARBA00022679"/>
    </source>
</evidence>
<evidence type="ECO:0000313" key="16">
    <source>
        <dbReference type="Proteomes" id="UP000261580"/>
    </source>
</evidence>
<evidence type="ECO:0000256" key="12">
    <source>
        <dbReference type="ARBA" id="ARBA00048679"/>
    </source>
</evidence>
<feature type="signal peptide" evidence="13">
    <location>
        <begin position="1"/>
        <end position="23"/>
    </location>
</feature>
<dbReference type="Ensembl" id="ENSNBRT00000007305.1">
    <property type="protein sequence ID" value="ENSNBRP00000007103.1"/>
    <property type="gene ID" value="ENSNBRG00000005497.1"/>
</dbReference>
<evidence type="ECO:0000256" key="9">
    <source>
        <dbReference type="ARBA" id="ARBA00022840"/>
    </source>
</evidence>
<evidence type="ECO:0000256" key="7">
    <source>
        <dbReference type="ARBA" id="ARBA00022741"/>
    </source>
</evidence>
<name>A0A3Q4GKC3_NEOBR</name>
<dbReference type="GeneTree" id="ENSGT00950000182996"/>
<dbReference type="InterPro" id="IPR011009">
    <property type="entry name" value="Kinase-like_dom_sf"/>
</dbReference>
<evidence type="ECO:0000259" key="14">
    <source>
        <dbReference type="PROSITE" id="PS50011"/>
    </source>
</evidence>
<keyword evidence="7" id="KW-0547">Nucleotide-binding</keyword>
<dbReference type="SUPFAM" id="SSF56112">
    <property type="entry name" value="Protein kinase-like (PK-like)"/>
    <property type="match status" value="1"/>
</dbReference>
<comment type="subcellular location">
    <subcellularLocation>
        <location evidence="1">Host cytoplasm</location>
    </subcellularLocation>
</comment>
<keyword evidence="9" id="KW-0067">ATP-binding</keyword>
<accession>A0A3Q4GKC3</accession>
<dbReference type="GO" id="GO:0005737">
    <property type="term" value="C:cytoplasm"/>
    <property type="evidence" value="ECO:0007669"/>
    <property type="project" value="TreeGrafter"/>
</dbReference>
<comment type="catalytic activity">
    <reaction evidence="12">
        <text>L-seryl-[protein] + ATP = O-phospho-L-seryl-[protein] + ADP + H(+)</text>
        <dbReference type="Rhea" id="RHEA:17989"/>
        <dbReference type="Rhea" id="RHEA-COMP:9863"/>
        <dbReference type="Rhea" id="RHEA-COMP:11604"/>
        <dbReference type="ChEBI" id="CHEBI:15378"/>
        <dbReference type="ChEBI" id="CHEBI:29999"/>
        <dbReference type="ChEBI" id="CHEBI:30616"/>
        <dbReference type="ChEBI" id="CHEBI:83421"/>
        <dbReference type="ChEBI" id="CHEBI:456216"/>
        <dbReference type="EC" id="2.7.11.1"/>
    </reaction>
</comment>
<evidence type="ECO:0000256" key="3">
    <source>
        <dbReference type="ARBA" id="ARBA00012513"/>
    </source>
</evidence>
<feature type="domain" description="Protein kinase" evidence="14">
    <location>
        <begin position="39"/>
        <end position="284"/>
    </location>
</feature>
<dbReference type="SMART" id="SM00220">
    <property type="entry name" value="S_TKc"/>
    <property type="match status" value="1"/>
</dbReference>
<dbReference type="GO" id="GO:0005524">
    <property type="term" value="F:ATP binding"/>
    <property type="evidence" value="ECO:0007669"/>
    <property type="project" value="UniProtKB-KW"/>
</dbReference>
<dbReference type="PROSITE" id="PS00108">
    <property type="entry name" value="PROTEIN_KINASE_ST"/>
    <property type="match status" value="1"/>
</dbReference>
<dbReference type="Proteomes" id="UP000261580">
    <property type="component" value="Unassembled WGS sequence"/>
</dbReference>
<evidence type="ECO:0000256" key="11">
    <source>
        <dbReference type="ARBA" id="ARBA00047899"/>
    </source>
</evidence>
<dbReference type="Pfam" id="PF00069">
    <property type="entry name" value="Pkinase"/>
    <property type="match status" value="1"/>
</dbReference>
<keyword evidence="10" id="KW-1035">Host cytoplasm</keyword>
<evidence type="ECO:0000256" key="4">
    <source>
        <dbReference type="ARBA" id="ARBA00016885"/>
    </source>
</evidence>
<keyword evidence="6" id="KW-0808">Transferase</keyword>
<proteinExistence type="inferred from homology"/>
<comment type="similarity">
    <text evidence="2">Belongs to the protein kinase superfamily. CAMK Ser/Thr protein kinase family. PIM subfamily.</text>
</comment>
<dbReference type="Gene3D" id="1.10.510.10">
    <property type="entry name" value="Transferase(Phosphotransferase) domain 1"/>
    <property type="match status" value="1"/>
</dbReference>
<reference evidence="15" key="2">
    <citation type="submission" date="2025-09" db="UniProtKB">
        <authorList>
            <consortium name="Ensembl"/>
        </authorList>
    </citation>
    <scope>IDENTIFICATION</scope>
</reference>
<keyword evidence="16" id="KW-1185">Reference proteome</keyword>
<sequence length="360" mass="41111">TVFNFVVGSFSLLCVDFQCAVIALTHDCQTLEKDFLEKYQQLEVLGQGGFATVFSGIRTKDSFPVWLLTRAFHRSSDWSGKSTDVPLEVALLIQVGAGPHDRESSITPLLLDWFDLEDELIMVFEKPENCMDLNKYLETTDKPLSETRVKVTITMDYKGVFHRDIKPHNILIETSSEEPRVAIHRFCHSVVNYSSPEWFMYGFCSAEYTTAWQLVVVMYQLLHNNLPFDCDYKIINQNPVFHFCKECRDFLTGCLRKHYKDPKAPTHKPLFKFSSNVAVAVTWLFFGVFFSNPAASSLRPPSDLYLNIRHNPPLYPAVCGEGISLRIAFPEVSSLFRGFFLVFLESLGWVGCCCLYEPGI</sequence>
<dbReference type="PROSITE" id="PS50011">
    <property type="entry name" value="PROTEIN_KINASE_DOM"/>
    <property type="match status" value="1"/>
</dbReference>
<reference evidence="15" key="1">
    <citation type="submission" date="2025-08" db="UniProtKB">
        <authorList>
            <consortium name="Ensembl"/>
        </authorList>
    </citation>
    <scope>IDENTIFICATION</scope>
</reference>
<organism evidence="15 16">
    <name type="scientific">Neolamprologus brichardi</name>
    <name type="common">Fairy cichlid</name>
    <name type="synonym">Lamprologus brichardi</name>
    <dbReference type="NCBI Taxonomy" id="32507"/>
    <lineage>
        <taxon>Eukaryota</taxon>
        <taxon>Metazoa</taxon>
        <taxon>Chordata</taxon>
        <taxon>Craniata</taxon>
        <taxon>Vertebrata</taxon>
        <taxon>Euteleostomi</taxon>
        <taxon>Actinopterygii</taxon>
        <taxon>Neopterygii</taxon>
        <taxon>Teleostei</taxon>
        <taxon>Neoteleostei</taxon>
        <taxon>Acanthomorphata</taxon>
        <taxon>Ovalentaria</taxon>
        <taxon>Cichlomorphae</taxon>
        <taxon>Cichliformes</taxon>
        <taxon>Cichlidae</taxon>
        <taxon>African cichlids</taxon>
        <taxon>Pseudocrenilabrinae</taxon>
        <taxon>Lamprologini</taxon>
        <taxon>Neolamprologus</taxon>
    </lineage>
</organism>
<protein>
    <recommendedName>
        <fullName evidence="4">Serine/threonine-protein kinase 1</fullName>
        <ecNumber evidence="3">2.7.11.1</ecNumber>
    </recommendedName>
</protein>
<evidence type="ECO:0000256" key="5">
    <source>
        <dbReference type="ARBA" id="ARBA00022527"/>
    </source>
</evidence>
<evidence type="ECO:0000256" key="1">
    <source>
        <dbReference type="ARBA" id="ARBA00004192"/>
    </source>
</evidence>
<keyword evidence="8" id="KW-0418">Kinase</keyword>
<evidence type="ECO:0000313" key="15">
    <source>
        <dbReference type="Ensembl" id="ENSNBRP00000007103.1"/>
    </source>
</evidence>
<dbReference type="InterPro" id="IPR008271">
    <property type="entry name" value="Ser/Thr_kinase_AS"/>
</dbReference>
<dbReference type="AlphaFoldDB" id="A0A3Q4GKC3"/>
<dbReference type="PANTHER" id="PTHR22984:SF25">
    <property type="entry name" value="PROTEIN KINASE DOMAIN-CONTAINING PROTEIN"/>
    <property type="match status" value="1"/>
</dbReference>
<evidence type="ECO:0000256" key="10">
    <source>
        <dbReference type="ARBA" id="ARBA00023200"/>
    </source>
</evidence>
<dbReference type="PANTHER" id="PTHR22984">
    <property type="entry name" value="SERINE/THREONINE-PROTEIN KINASE PIM"/>
    <property type="match status" value="1"/>
</dbReference>
<evidence type="ECO:0000256" key="8">
    <source>
        <dbReference type="ARBA" id="ARBA00022777"/>
    </source>
</evidence>
<dbReference type="EC" id="2.7.11.1" evidence="3"/>
<dbReference type="InterPro" id="IPR051138">
    <property type="entry name" value="PIM_Ser/Thr_kinase"/>
</dbReference>
<keyword evidence="13" id="KW-0732">Signal</keyword>
<evidence type="ECO:0000256" key="13">
    <source>
        <dbReference type="SAM" id="SignalP"/>
    </source>
</evidence>
<evidence type="ECO:0000256" key="2">
    <source>
        <dbReference type="ARBA" id="ARBA00005505"/>
    </source>
</evidence>
<comment type="catalytic activity">
    <reaction evidence="11">
        <text>L-threonyl-[protein] + ATP = O-phospho-L-threonyl-[protein] + ADP + H(+)</text>
        <dbReference type="Rhea" id="RHEA:46608"/>
        <dbReference type="Rhea" id="RHEA-COMP:11060"/>
        <dbReference type="Rhea" id="RHEA-COMP:11605"/>
        <dbReference type="ChEBI" id="CHEBI:15378"/>
        <dbReference type="ChEBI" id="CHEBI:30013"/>
        <dbReference type="ChEBI" id="CHEBI:30616"/>
        <dbReference type="ChEBI" id="CHEBI:61977"/>
        <dbReference type="ChEBI" id="CHEBI:456216"/>
        <dbReference type="EC" id="2.7.11.1"/>
    </reaction>
</comment>
<feature type="chain" id="PRO_5018785151" description="Serine/threonine-protein kinase 1" evidence="13">
    <location>
        <begin position="24"/>
        <end position="360"/>
    </location>
</feature>
<keyword evidence="5" id="KW-0723">Serine/threonine-protein kinase</keyword>